<proteinExistence type="predicted"/>
<gene>
    <name evidence="1" type="ORF">D7D53_07125</name>
</gene>
<evidence type="ECO:0000313" key="1">
    <source>
        <dbReference type="EMBL" id="AYF96250.1"/>
    </source>
</evidence>
<evidence type="ECO:0000313" key="2">
    <source>
        <dbReference type="Proteomes" id="UP000275328"/>
    </source>
</evidence>
<sequence length="104" mass="11984">MKVIDLIDLLQDGTLKFEEKENGKYFSLYSPTIDTGRKFLEIYNKDDVTWVKFHGEATLHSGLLRKTKLSGDKGPINREIKFEDNRNDVIAVAVASYYEIQKVI</sequence>
<dbReference type="KEGG" id="sgw:D7D53_07125"/>
<keyword evidence="2" id="KW-1185">Reference proteome</keyword>
<accession>A0A387BCA3</accession>
<organism evidence="1 2">
    <name type="scientific">Streptococcus gwangjuensis</name>
    <dbReference type="NCBI Taxonomy" id="1433513"/>
    <lineage>
        <taxon>Bacteria</taxon>
        <taxon>Bacillati</taxon>
        <taxon>Bacillota</taxon>
        <taxon>Bacilli</taxon>
        <taxon>Lactobacillales</taxon>
        <taxon>Streptococcaceae</taxon>
        <taxon>Streptococcus</taxon>
        <taxon>Streptococcus mitis group</taxon>
    </lineage>
</organism>
<dbReference type="RefSeq" id="WP_120770566.1">
    <property type="nucleotide sequence ID" value="NZ_CP032621.1"/>
</dbReference>
<dbReference type="AlphaFoldDB" id="A0A387BCA3"/>
<dbReference type="EMBL" id="CP032621">
    <property type="protein sequence ID" value="AYF96250.1"/>
    <property type="molecule type" value="Genomic_DNA"/>
</dbReference>
<name>A0A387BCA3_9STRE</name>
<dbReference type="Proteomes" id="UP000275328">
    <property type="component" value="Chromosome"/>
</dbReference>
<protein>
    <submittedName>
        <fullName evidence="1">Uncharacterized protein</fullName>
    </submittedName>
</protein>
<reference evidence="1 2" key="1">
    <citation type="submission" date="2018-09" db="EMBL/GenBank/DDBJ databases">
        <title>Complete genome sequence of Streptococcus sp. KCOM 1679 (=ChDC B345).</title>
        <authorList>
            <person name="Kook J.-K."/>
            <person name="Park S.-N."/>
            <person name="Lim Y.K."/>
        </authorList>
    </citation>
    <scope>NUCLEOTIDE SEQUENCE [LARGE SCALE GENOMIC DNA]</scope>
    <source>
        <strain evidence="1 2">ChDC B345</strain>
    </source>
</reference>